<keyword evidence="2" id="KW-1185">Reference proteome</keyword>
<dbReference type="Proteomes" id="UP001634394">
    <property type="component" value="Unassembled WGS sequence"/>
</dbReference>
<organism evidence="1 2">
    <name type="scientific">Sinanodonta woodiana</name>
    <name type="common">Chinese pond mussel</name>
    <name type="synonym">Anodonta woodiana</name>
    <dbReference type="NCBI Taxonomy" id="1069815"/>
    <lineage>
        <taxon>Eukaryota</taxon>
        <taxon>Metazoa</taxon>
        <taxon>Spiralia</taxon>
        <taxon>Lophotrochozoa</taxon>
        <taxon>Mollusca</taxon>
        <taxon>Bivalvia</taxon>
        <taxon>Autobranchia</taxon>
        <taxon>Heteroconchia</taxon>
        <taxon>Palaeoheterodonta</taxon>
        <taxon>Unionida</taxon>
        <taxon>Unionoidea</taxon>
        <taxon>Unionidae</taxon>
        <taxon>Unioninae</taxon>
        <taxon>Sinanodonta</taxon>
    </lineage>
</organism>
<sequence length="115" mass="13467">MNDEIISRLMVELDKLAQYVSPGNKFTSEWIEDEYSGVTTMRNEGKPSYRNEYRIINVITEGRTKVLLKHKDKLALFVPSFKIMKSIEDALKEEFNSHRHAKEINADLEKLETMM</sequence>
<protein>
    <submittedName>
        <fullName evidence="1">Uncharacterized protein</fullName>
    </submittedName>
</protein>
<reference evidence="1 2" key="1">
    <citation type="submission" date="2024-11" db="EMBL/GenBank/DDBJ databases">
        <title>Chromosome-level genome assembly of the freshwater bivalve Anodonta woodiana.</title>
        <authorList>
            <person name="Chen X."/>
        </authorList>
    </citation>
    <scope>NUCLEOTIDE SEQUENCE [LARGE SCALE GENOMIC DNA]</scope>
    <source>
        <strain evidence="1">MN2024</strain>
        <tissue evidence="1">Gills</tissue>
    </source>
</reference>
<dbReference type="AlphaFoldDB" id="A0ABD3T3E0"/>
<accession>A0ABD3T3E0</accession>
<name>A0ABD3T3E0_SINWO</name>
<evidence type="ECO:0000313" key="2">
    <source>
        <dbReference type="Proteomes" id="UP001634394"/>
    </source>
</evidence>
<comment type="caution">
    <text evidence="1">The sequence shown here is derived from an EMBL/GenBank/DDBJ whole genome shotgun (WGS) entry which is preliminary data.</text>
</comment>
<evidence type="ECO:0000313" key="1">
    <source>
        <dbReference type="EMBL" id="KAL3831357.1"/>
    </source>
</evidence>
<dbReference type="EMBL" id="JBJQND010000019">
    <property type="protein sequence ID" value="KAL3831357.1"/>
    <property type="molecule type" value="Genomic_DNA"/>
</dbReference>
<gene>
    <name evidence="1" type="ORF">ACJMK2_023110</name>
</gene>
<proteinExistence type="predicted"/>